<feature type="region of interest" description="Disordered" evidence="1">
    <location>
        <begin position="268"/>
        <end position="290"/>
    </location>
</feature>
<feature type="signal peptide" evidence="2">
    <location>
        <begin position="1"/>
        <end position="23"/>
    </location>
</feature>
<name>A0AAP0JU80_9MAGN</name>
<keyword evidence="4" id="KW-1185">Reference proteome</keyword>
<sequence length="320" mass="34441">MVILRHRAPPTILLLAGTLAVHAAPVFSACALPESGADRPHRPSLRAATELRLLNRRPYGRHLARAAGSHHCVTLPRPPRVPPSRPRPLIQPKAMCRSLAFLLVVVAHGSRRRVPRAGAFRHLSLSSSTPRHHAVGAAAPPPAGAARRPRRPPPRRHARAPSLPRSPRPCRAAGFPRRCCWSTPHPRLIRSSASRHTAAAAGTLAVRAAPVLVLPPPDLEPIVPTSRRYEPPPGAPALEPPSVPAAISAALLVRHCVTSRGLRVDHHRDRADPAEADVPQLPFSSSLPRWEPPSPSLRAGAFRHLSLSSIVAETVIVPTE</sequence>
<evidence type="ECO:0000256" key="1">
    <source>
        <dbReference type="SAM" id="MobiDB-lite"/>
    </source>
</evidence>
<feature type="compositionally biased region" description="Low complexity" evidence="1">
    <location>
        <begin position="160"/>
        <end position="171"/>
    </location>
</feature>
<evidence type="ECO:0000313" key="4">
    <source>
        <dbReference type="Proteomes" id="UP001419268"/>
    </source>
</evidence>
<organism evidence="3 4">
    <name type="scientific">Stephania cephalantha</name>
    <dbReference type="NCBI Taxonomy" id="152367"/>
    <lineage>
        <taxon>Eukaryota</taxon>
        <taxon>Viridiplantae</taxon>
        <taxon>Streptophyta</taxon>
        <taxon>Embryophyta</taxon>
        <taxon>Tracheophyta</taxon>
        <taxon>Spermatophyta</taxon>
        <taxon>Magnoliopsida</taxon>
        <taxon>Ranunculales</taxon>
        <taxon>Menispermaceae</taxon>
        <taxon>Menispermoideae</taxon>
        <taxon>Cissampelideae</taxon>
        <taxon>Stephania</taxon>
    </lineage>
</organism>
<accession>A0AAP0JU80</accession>
<gene>
    <name evidence="3" type="ORF">Scep_009973</name>
</gene>
<evidence type="ECO:0000256" key="2">
    <source>
        <dbReference type="SAM" id="SignalP"/>
    </source>
</evidence>
<evidence type="ECO:0000313" key="3">
    <source>
        <dbReference type="EMBL" id="KAK9140292.1"/>
    </source>
</evidence>
<feature type="compositionally biased region" description="Basic residues" evidence="1">
    <location>
        <begin position="147"/>
        <end position="159"/>
    </location>
</feature>
<dbReference type="EMBL" id="JBBNAG010000004">
    <property type="protein sequence ID" value="KAK9140292.1"/>
    <property type="molecule type" value="Genomic_DNA"/>
</dbReference>
<dbReference type="PROSITE" id="PS51257">
    <property type="entry name" value="PROKAR_LIPOPROTEIN"/>
    <property type="match status" value="1"/>
</dbReference>
<protein>
    <submittedName>
        <fullName evidence="3">Uncharacterized protein</fullName>
    </submittedName>
</protein>
<reference evidence="3 4" key="1">
    <citation type="submission" date="2024-01" db="EMBL/GenBank/DDBJ databases">
        <title>Genome assemblies of Stephania.</title>
        <authorList>
            <person name="Yang L."/>
        </authorList>
    </citation>
    <scope>NUCLEOTIDE SEQUENCE [LARGE SCALE GENOMIC DNA]</scope>
    <source>
        <strain evidence="3">JXDWG</strain>
        <tissue evidence="3">Leaf</tissue>
    </source>
</reference>
<proteinExistence type="predicted"/>
<dbReference type="Proteomes" id="UP001419268">
    <property type="component" value="Unassembled WGS sequence"/>
</dbReference>
<dbReference type="AlphaFoldDB" id="A0AAP0JU80"/>
<feature type="chain" id="PRO_5042999534" evidence="2">
    <location>
        <begin position="24"/>
        <end position="320"/>
    </location>
</feature>
<feature type="region of interest" description="Disordered" evidence="1">
    <location>
        <begin position="125"/>
        <end position="171"/>
    </location>
</feature>
<comment type="caution">
    <text evidence="3">The sequence shown here is derived from an EMBL/GenBank/DDBJ whole genome shotgun (WGS) entry which is preliminary data.</text>
</comment>
<keyword evidence="2" id="KW-0732">Signal</keyword>